<gene>
    <name evidence="3" type="ORF">GSOID_T00013496001</name>
</gene>
<dbReference type="InterPro" id="IPR002035">
    <property type="entry name" value="VWF_A"/>
</dbReference>
<evidence type="ECO:0000256" key="1">
    <source>
        <dbReference type="SAM" id="MobiDB-lite"/>
    </source>
</evidence>
<dbReference type="Proteomes" id="UP000001307">
    <property type="component" value="Unassembled WGS sequence"/>
</dbReference>
<dbReference type="EMBL" id="FN653019">
    <property type="protein sequence ID" value="CBY22726.1"/>
    <property type="molecule type" value="Genomic_DNA"/>
</dbReference>
<proteinExistence type="predicted"/>
<name>E4WYG2_OIKDI</name>
<organism evidence="3">
    <name type="scientific">Oikopleura dioica</name>
    <name type="common">Tunicate</name>
    <dbReference type="NCBI Taxonomy" id="34765"/>
    <lineage>
        <taxon>Eukaryota</taxon>
        <taxon>Metazoa</taxon>
        <taxon>Chordata</taxon>
        <taxon>Tunicata</taxon>
        <taxon>Appendicularia</taxon>
        <taxon>Copelata</taxon>
        <taxon>Oikopleuridae</taxon>
        <taxon>Oikopleura</taxon>
    </lineage>
</organism>
<dbReference type="InterPro" id="IPR036465">
    <property type="entry name" value="vWFA_dom_sf"/>
</dbReference>
<evidence type="ECO:0000313" key="4">
    <source>
        <dbReference type="Proteomes" id="UP000001307"/>
    </source>
</evidence>
<accession>E4WYG2</accession>
<evidence type="ECO:0000313" key="3">
    <source>
        <dbReference type="EMBL" id="CBY22726.1"/>
    </source>
</evidence>
<protein>
    <recommendedName>
        <fullName evidence="2">VWFA domain-containing protein</fullName>
    </recommendedName>
</protein>
<feature type="region of interest" description="Disordered" evidence="1">
    <location>
        <begin position="165"/>
        <end position="193"/>
    </location>
</feature>
<dbReference type="Gene3D" id="3.40.50.410">
    <property type="entry name" value="von Willebrand factor, type A domain"/>
    <property type="match status" value="1"/>
</dbReference>
<feature type="domain" description="VWFA" evidence="2">
    <location>
        <begin position="387"/>
        <end position="555"/>
    </location>
</feature>
<reference evidence="3" key="1">
    <citation type="journal article" date="2010" name="Science">
        <title>Plasticity of animal genome architecture unmasked by rapid evolution of a pelagic tunicate.</title>
        <authorList>
            <person name="Denoeud F."/>
            <person name="Henriet S."/>
            <person name="Mungpakdee S."/>
            <person name="Aury J.M."/>
            <person name="Da Silva C."/>
            <person name="Brinkmann H."/>
            <person name="Mikhaleva J."/>
            <person name="Olsen L.C."/>
            <person name="Jubin C."/>
            <person name="Canestro C."/>
            <person name="Bouquet J.M."/>
            <person name="Danks G."/>
            <person name="Poulain J."/>
            <person name="Campsteijn C."/>
            <person name="Adamski M."/>
            <person name="Cross I."/>
            <person name="Yadetie F."/>
            <person name="Muffato M."/>
            <person name="Louis A."/>
            <person name="Butcher S."/>
            <person name="Tsagkogeorga G."/>
            <person name="Konrad A."/>
            <person name="Singh S."/>
            <person name="Jensen M.F."/>
            <person name="Cong E.H."/>
            <person name="Eikeseth-Otteraa H."/>
            <person name="Noel B."/>
            <person name="Anthouard V."/>
            <person name="Porcel B.M."/>
            <person name="Kachouri-Lafond R."/>
            <person name="Nishino A."/>
            <person name="Ugolini M."/>
            <person name="Chourrout P."/>
            <person name="Nishida H."/>
            <person name="Aasland R."/>
            <person name="Huzurbazar S."/>
            <person name="Westhof E."/>
            <person name="Delsuc F."/>
            <person name="Lehrach H."/>
            <person name="Reinhardt R."/>
            <person name="Weissenbach J."/>
            <person name="Roy S.W."/>
            <person name="Artiguenave F."/>
            <person name="Postlethwait J.H."/>
            <person name="Manak J.R."/>
            <person name="Thompson E.M."/>
            <person name="Jaillon O."/>
            <person name="Du Pasquier L."/>
            <person name="Boudinot P."/>
            <person name="Liberles D.A."/>
            <person name="Volff J.N."/>
            <person name="Philippe H."/>
            <person name="Lenhard B."/>
            <person name="Roest Crollius H."/>
            <person name="Wincker P."/>
            <person name="Chourrout D."/>
        </authorList>
    </citation>
    <scope>NUCLEOTIDE SEQUENCE [LARGE SCALE GENOMIC DNA]</scope>
</reference>
<dbReference type="SMART" id="SM00327">
    <property type="entry name" value="VWA"/>
    <property type="match status" value="1"/>
</dbReference>
<evidence type="ECO:0000259" key="2">
    <source>
        <dbReference type="PROSITE" id="PS50234"/>
    </source>
</evidence>
<dbReference type="SUPFAM" id="SSF53300">
    <property type="entry name" value="vWA-like"/>
    <property type="match status" value="1"/>
</dbReference>
<sequence length="607" mass="69447">MFTSQFELTEAFCETVLLFCQCFCNKKRNQKTMYFLFIYASIASAKGVANNFYADVYEYDAVSYYTFDSSFSIPPRGDQANNYWDRAWESEFERSDELTREDKTVSETTTTTMFSKSSKMTSTTTLKMTTTMTKSTTTTTNRTTTTTATTTTIKTTTTKITSTKTTTSTTSRTTTTLTTTSTTKPSTENSKTSTTSIFFQMTKEWTPRLTIFNNQENNKDFSMHSSEIILPECLSDDQNVRRCGRRQSQPSLREIEIVIEDLSYYFGDARESKHFLLEAAQSESNFGKWSPQIWPVSREVFAKTKDPRIKDSGRVDEIIGKPWSAVTYEELERPLNSGICFYLLLQSISCFPIYHSIAHQNQILSKIGFRGLETTLIRKENCDYPQKILFLLDSSASVSEHFDEMKKILKTLSEATNESDWSIRTFSRSNRKYFRPVDIMALRNDHSVTNIHHAVDIILEEDFDSDSANQVMAIILISDGHFSDKTRAYLSSRKLRKTLPNTKAIAIGLGNHIDQEAKSRLEWFTGNPNAIFTTKTDDERDSRTSTIAGEVLYEICNRSNQPSRRDRRKTRDLSIDCPEDSHCTSRSGGWCRCNEHFKALYGECVPC</sequence>
<dbReference type="PROSITE" id="PS50234">
    <property type="entry name" value="VWFA"/>
    <property type="match status" value="1"/>
</dbReference>
<dbReference type="InParanoid" id="E4WYG2"/>
<keyword evidence="4" id="KW-1185">Reference proteome</keyword>
<dbReference type="AlphaFoldDB" id="E4WYG2"/>